<evidence type="ECO:0000313" key="5">
    <source>
        <dbReference type="Proteomes" id="UP000184236"/>
    </source>
</evidence>
<dbReference type="RefSeq" id="WP_083573248.1">
    <property type="nucleotide sequence ID" value="NZ_FQVO01000014.1"/>
</dbReference>
<organism evidence="4 5">
    <name type="scientific">Chryseobacterium takakiae</name>
    <dbReference type="NCBI Taxonomy" id="1302685"/>
    <lineage>
        <taxon>Bacteria</taxon>
        <taxon>Pseudomonadati</taxon>
        <taxon>Bacteroidota</taxon>
        <taxon>Flavobacteriia</taxon>
        <taxon>Flavobacteriales</taxon>
        <taxon>Weeksellaceae</taxon>
        <taxon>Chryseobacterium group</taxon>
        <taxon>Chryseobacterium</taxon>
    </lineage>
</organism>
<accession>A0A1M5AKV7</accession>
<feature type="domain" description="Fibronectin type-III" evidence="3">
    <location>
        <begin position="207"/>
        <end position="297"/>
    </location>
</feature>
<sequence length="657" mass="69283">MTKFLLSCLLFLSMMFNAQITLGAGSTNVGTAPISTYYGYSYTQQIFTKQEINANAAGNITGLKFYLDPSMSIASSSEWVVYLGQTSKTTFASDSDWIPLSQLTQVFSGAVTNNNGVIEITFATPFAYDNVANLVLAAEENSSGYDSNDYDEAMYVYPSAANSTLNYKNDYNDPDPASPPSSGDLKDYKSVTTFTGLTANPIPLCPVVSYPSNNSTFVPLASTITWVNSSGATGYKVSIGTTSGGTDIANQVAVTTNSFTPAAPFAPNTTLYLKVVAVGSGGESSGCSEVVFTTAPPPPTNDECATAVTLTVNPDLSCGTVTPGYTIGATDSGMIPDPCYGNPDDDVWFKFVATATTHKISLLNIQSVGTTQNDTDTYFQVFSGGCGALSSIYCSDPASGTVTGLTVGETYLVRVYSYYDTGSNQSFDICVGTFPPPPANDECSGALVAATFPYTFVQNDGEAATNNGGMVTACTNNDMNDGTWFTFVGDGDTFNITVTMPAGSDFDPKIGVYSGTCSALSCEDSEDSGGTGVTETLSIPTLSGNTYYVNVGYYSGWSDEPEGAFTINISKGVLGTSDVKTEKKNIKAYPNPFTDVINISDAANVKSISVSDLSGRLIKVIDNPGSSIHLSELRQGMYLLTLIMKDGSKQTIKTIKK</sequence>
<dbReference type="EMBL" id="FQVO01000014">
    <property type="protein sequence ID" value="SHF30863.1"/>
    <property type="molecule type" value="Genomic_DNA"/>
</dbReference>
<dbReference type="STRING" id="1302685.SAMN05444408_1143"/>
<dbReference type="Pfam" id="PF18962">
    <property type="entry name" value="Por_Secre_tail"/>
    <property type="match status" value="1"/>
</dbReference>
<dbReference type="InterPro" id="IPR026444">
    <property type="entry name" value="Secre_tail"/>
</dbReference>
<dbReference type="InterPro" id="IPR036116">
    <property type="entry name" value="FN3_sf"/>
</dbReference>
<feature type="signal peptide" evidence="2">
    <location>
        <begin position="1"/>
        <end position="18"/>
    </location>
</feature>
<reference evidence="5" key="1">
    <citation type="submission" date="2016-11" db="EMBL/GenBank/DDBJ databases">
        <authorList>
            <person name="Varghese N."/>
            <person name="Submissions S."/>
        </authorList>
    </citation>
    <scope>NUCLEOTIDE SEQUENCE [LARGE SCALE GENOMIC DNA]</scope>
    <source>
        <strain evidence="5">DSM 26898</strain>
    </source>
</reference>
<gene>
    <name evidence="4" type="ORF">SAMN05444408_1143</name>
</gene>
<evidence type="ECO:0000256" key="1">
    <source>
        <dbReference type="ARBA" id="ARBA00022729"/>
    </source>
</evidence>
<dbReference type="NCBIfam" id="TIGR04183">
    <property type="entry name" value="Por_Secre_tail"/>
    <property type="match status" value="1"/>
</dbReference>
<dbReference type="Proteomes" id="UP000184236">
    <property type="component" value="Unassembled WGS sequence"/>
</dbReference>
<dbReference type="InterPro" id="IPR056600">
    <property type="entry name" value="GBD_T9SS_assoc"/>
</dbReference>
<dbReference type="InterPro" id="IPR013783">
    <property type="entry name" value="Ig-like_fold"/>
</dbReference>
<dbReference type="OrthoDB" id="869215at2"/>
<dbReference type="SUPFAM" id="SSF49265">
    <property type="entry name" value="Fibronectin type III"/>
    <property type="match status" value="1"/>
</dbReference>
<dbReference type="Gene3D" id="2.60.120.380">
    <property type="match status" value="1"/>
</dbReference>
<keyword evidence="5" id="KW-1185">Reference proteome</keyword>
<dbReference type="AlphaFoldDB" id="A0A1M5AKV7"/>
<proteinExistence type="predicted"/>
<dbReference type="Gene3D" id="2.60.40.10">
    <property type="entry name" value="Immunoglobulins"/>
    <property type="match status" value="1"/>
</dbReference>
<evidence type="ECO:0000313" key="4">
    <source>
        <dbReference type="EMBL" id="SHF30863.1"/>
    </source>
</evidence>
<evidence type="ECO:0000259" key="3">
    <source>
        <dbReference type="PROSITE" id="PS50853"/>
    </source>
</evidence>
<evidence type="ECO:0000256" key="2">
    <source>
        <dbReference type="SAM" id="SignalP"/>
    </source>
</evidence>
<feature type="chain" id="PRO_5012770408" evidence="2">
    <location>
        <begin position="19"/>
        <end position="657"/>
    </location>
</feature>
<dbReference type="InterPro" id="IPR003961">
    <property type="entry name" value="FN3_dom"/>
</dbReference>
<dbReference type="Pfam" id="PF23759">
    <property type="entry name" value="GBD_T9SS_assoc"/>
    <property type="match status" value="1"/>
</dbReference>
<name>A0A1M5AKV7_9FLAO</name>
<protein>
    <submittedName>
        <fullName evidence="4">Por secretion system C-terminal sorting domain-containing protein</fullName>
    </submittedName>
</protein>
<dbReference type="PROSITE" id="PS50853">
    <property type="entry name" value="FN3"/>
    <property type="match status" value="1"/>
</dbReference>
<keyword evidence="1 2" id="KW-0732">Signal</keyword>